<dbReference type="InterPro" id="IPR000407">
    <property type="entry name" value="GDA1_CD39_NTPase"/>
</dbReference>
<evidence type="ECO:0000256" key="1">
    <source>
        <dbReference type="ARBA" id="ARBA00004323"/>
    </source>
</evidence>
<feature type="active site" description="Proton acceptor" evidence="6">
    <location>
        <position position="301"/>
    </location>
</feature>
<keyword evidence="10" id="KW-1185">Reference proteome</keyword>
<dbReference type="AlphaFoldDB" id="A0A3N4LEP4"/>
<proteinExistence type="inferred from homology"/>
<comment type="similarity">
    <text evidence="2">Belongs to the GDA1/CD39 NTPase family.</text>
</comment>
<protein>
    <recommendedName>
        <fullName evidence="5">guanosine-diphosphatase</fullName>
        <ecNumber evidence="5">3.6.1.42</ecNumber>
    </recommendedName>
</protein>
<dbReference type="GO" id="GO:0000139">
    <property type="term" value="C:Golgi membrane"/>
    <property type="evidence" value="ECO:0007669"/>
    <property type="project" value="UniProtKB-SubCell"/>
</dbReference>
<feature type="binding site" evidence="7">
    <location>
        <begin position="331"/>
        <end position="335"/>
    </location>
    <ligand>
        <name>ATP</name>
        <dbReference type="ChEBI" id="CHEBI:30616"/>
    </ligand>
</feature>
<dbReference type="Pfam" id="PF01150">
    <property type="entry name" value="GDA1_CD39"/>
    <property type="match status" value="1"/>
</dbReference>
<dbReference type="Proteomes" id="UP000267821">
    <property type="component" value="Unassembled WGS sequence"/>
</dbReference>
<gene>
    <name evidence="9" type="ORF">L211DRAFT_870944</name>
</gene>
<dbReference type="InParanoid" id="A0A3N4LEP4"/>
<dbReference type="GO" id="GO:0004382">
    <property type="term" value="F:GDP phosphatase activity"/>
    <property type="evidence" value="ECO:0007669"/>
    <property type="project" value="UniProtKB-EC"/>
</dbReference>
<keyword evidence="7" id="KW-0547">Nucleotide-binding</keyword>
<dbReference type="STRING" id="1051890.A0A3N4LEP4"/>
<dbReference type="GO" id="GO:0005524">
    <property type="term" value="F:ATP binding"/>
    <property type="evidence" value="ECO:0007669"/>
    <property type="project" value="UniProtKB-KW"/>
</dbReference>
<evidence type="ECO:0000256" key="3">
    <source>
        <dbReference type="ARBA" id="ARBA00022801"/>
    </source>
</evidence>
<keyword evidence="7" id="KW-0067">ATP-binding</keyword>
<accession>A0A3N4LEP4</accession>
<dbReference type="EC" id="3.6.1.42" evidence="5"/>
<comment type="subcellular location">
    <subcellularLocation>
        <location evidence="1">Golgi apparatus membrane</location>
        <topology evidence="1">Single-pass type II membrane protein</topology>
    </subcellularLocation>
</comment>
<evidence type="ECO:0000256" key="6">
    <source>
        <dbReference type="PIRSR" id="PIRSR600407-1"/>
    </source>
</evidence>
<evidence type="ECO:0000313" key="9">
    <source>
        <dbReference type="EMBL" id="RPB19949.1"/>
    </source>
</evidence>
<name>A0A3N4LEP4_9PEZI</name>
<dbReference type="PANTHER" id="PTHR11782:SF83">
    <property type="entry name" value="GUANOSINE-DIPHOSPHATASE"/>
    <property type="match status" value="1"/>
</dbReference>
<dbReference type="CDD" id="cd24003">
    <property type="entry name" value="ASKHA_NBD_GDA1_CD39_NTPase"/>
    <property type="match status" value="1"/>
</dbReference>
<dbReference type="GO" id="GO:0009134">
    <property type="term" value="P:nucleoside diphosphate catabolic process"/>
    <property type="evidence" value="ECO:0007669"/>
    <property type="project" value="TreeGrafter"/>
</dbReference>
<evidence type="ECO:0000256" key="7">
    <source>
        <dbReference type="PIRSR" id="PIRSR600407-2"/>
    </source>
</evidence>
<dbReference type="EMBL" id="ML121580">
    <property type="protein sequence ID" value="RPB19949.1"/>
    <property type="molecule type" value="Genomic_DNA"/>
</dbReference>
<dbReference type="Gene3D" id="3.30.420.150">
    <property type="entry name" value="Exopolyphosphatase. Domain 2"/>
    <property type="match status" value="1"/>
</dbReference>
<feature type="region of interest" description="Disordered" evidence="8">
    <location>
        <begin position="842"/>
        <end position="864"/>
    </location>
</feature>
<evidence type="ECO:0000313" key="10">
    <source>
        <dbReference type="Proteomes" id="UP000267821"/>
    </source>
</evidence>
<dbReference type="Gene3D" id="3.30.420.40">
    <property type="match status" value="1"/>
</dbReference>
<evidence type="ECO:0000256" key="4">
    <source>
        <dbReference type="ARBA" id="ARBA00037742"/>
    </source>
</evidence>
<dbReference type="OrthoDB" id="5302546at2759"/>
<dbReference type="PANTHER" id="PTHR11782">
    <property type="entry name" value="ADENOSINE/GUANOSINE DIPHOSPHATASE"/>
    <property type="match status" value="1"/>
</dbReference>
<sequence>MYLDDAGNLPALIPVDLAGYRIHRSAQKAMVECFKPILTSIAVCAGIGEEIQLNEIYIYRQARLCNTYFNLPPRLYERGHQNNAPLFGDLEDATAADCEIFCVPNDATETEVRRECPNNSFKFRKRGTLAPLIIDRLRDAAAMSIEIDKYAVIMDAGSSGTRIYVYKWIERFGLTTNQQLVPLVPLKGTENNSEVKVDDRKCNGGIAQLTPDKVENYLDTLLGYAKGFLAGQDYFNVAQGDAQFLRKLATTPLYILATGGMRSLKQENYPKFVALKEAITRCLNASGFKEPTYETISSEEEGLYGWVAANFNENVFNADDTTTRGYFEMGGETAQLAFQPTDANRSAYKGRLHRMQLGRRNCLVFAKGWPKLGGDAMWRLHEERLHQFHIMEDPCWPMKVDHPAGKFKGTGDILGCVEKALELLQCICNDTGCKRGRLCAFSGRGGCLLRGVPKLDFSQQDGFIAASTPYHAFHGIHGRLNAVTIAAAKAKAYAQAIAVAAEVPEDVIACAYAGRIAASTPGSDRNTIINGIAALLEYDGVNVGQMEDRVLAAHNNSDSILNAINAVAVKTDLAAIPELGPDVDRNGEEAAEKAGKAAAEVAKRDRRYNMVQYMNRAKAVFQSNKWKDIVRNESCDMDAETNFKFLQRALFSMGLVTATLHLGLGVPLSPIVYRRQALELTIRLSKSTNLPNVVARTVVHLIDPEATSTIAIEHLENIFTLFIQKRNHWAKRSVAEPWLKHLDDSITNAQRDPRLAGDTIGRREPYIEALNQLKTGLSNSYNGKKINMDNWVTSCLTFVGACREELAEAEAAAPRELIIRDTDWTLGRVILRAVYCSPEELTSDGWVKDDDSDDNDNESDDTED</sequence>
<evidence type="ECO:0000256" key="5">
    <source>
        <dbReference type="ARBA" id="ARBA00038903"/>
    </source>
</evidence>
<reference evidence="9 10" key="1">
    <citation type="journal article" date="2018" name="Nat. Ecol. Evol.">
        <title>Pezizomycetes genomes reveal the molecular basis of ectomycorrhizal truffle lifestyle.</title>
        <authorList>
            <person name="Murat C."/>
            <person name="Payen T."/>
            <person name="Noel B."/>
            <person name="Kuo A."/>
            <person name="Morin E."/>
            <person name="Chen J."/>
            <person name="Kohler A."/>
            <person name="Krizsan K."/>
            <person name="Balestrini R."/>
            <person name="Da Silva C."/>
            <person name="Montanini B."/>
            <person name="Hainaut M."/>
            <person name="Levati E."/>
            <person name="Barry K.W."/>
            <person name="Belfiori B."/>
            <person name="Cichocki N."/>
            <person name="Clum A."/>
            <person name="Dockter R.B."/>
            <person name="Fauchery L."/>
            <person name="Guy J."/>
            <person name="Iotti M."/>
            <person name="Le Tacon F."/>
            <person name="Lindquist E.A."/>
            <person name="Lipzen A."/>
            <person name="Malagnac F."/>
            <person name="Mello A."/>
            <person name="Molinier V."/>
            <person name="Miyauchi S."/>
            <person name="Poulain J."/>
            <person name="Riccioni C."/>
            <person name="Rubini A."/>
            <person name="Sitrit Y."/>
            <person name="Splivallo R."/>
            <person name="Traeger S."/>
            <person name="Wang M."/>
            <person name="Zifcakova L."/>
            <person name="Wipf D."/>
            <person name="Zambonelli A."/>
            <person name="Paolocci F."/>
            <person name="Nowrousian M."/>
            <person name="Ottonello S."/>
            <person name="Baldrian P."/>
            <person name="Spatafora J.W."/>
            <person name="Henrissat B."/>
            <person name="Nagy L.G."/>
            <person name="Aury J.M."/>
            <person name="Wincker P."/>
            <person name="Grigoriev I.V."/>
            <person name="Bonfante P."/>
            <person name="Martin F.M."/>
        </authorList>
    </citation>
    <scope>NUCLEOTIDE SEQUENCE [LARGE SCALE GENOMIC DNA]</scope>
    <source>
        <strain evidence="9 10">ATCC MYA-4762</strain>
    </source>
</reference>
<keyword evidence="3" id="KW-0378">Hydrolase</keyword>
<feature type="compositionally biased region" description="Acidic residues" evidence="8">
    <location>
        <begin position="850"/>
        <end position="864"/>
    </location>
</feature>
<comment type="function">
    <text evidence="4">After transfer of sugars to endogenous macromolecular acceptors, the enzyme converts nucleoside diphosphates to nucleoside monophosphates which in turn exit the Golgi lumen in a coupled antiporter reaction, allowing entry of additional nucleotide sugar from the cytosol.</text>
</comment>
<evidence type="ECO:0000256" key="8">
    <source>
        <dbReference type="SAM" id="MobiDB-lite"/>
    </source>
</evidence>
<organism evidence="9 10">
    <name type="scientific">Terfezia boudieri ATCC MYA-4762</name>
    <dbReference type="NCBI Taxonomy" id="1051890"/>
    <lineage>
        <taxon>Eukaryota</taxon>
        <taxon>Fungi</taxon>
        <taxon>Dikarya</taxon>
        <taxon>Ascomycota</taxon>
        <taxon>Pezizomycotina</taxon>
        <taxon>Pezizomycetes</taxon>
        <taxon>Pezizales</taxon>
        <taxon>Pezizaceae</taxon>
        <taxon>Terfezia</taxon>
    </lineage>
</organism>
<evidence type="ECO:0000256" key="2">
    <source>
        <dbReference type="ARBA" id="ARBA00009283"/>
    </source>
</evidence>